<evidence type="ECO:0000256" key="5">
    <source>
        <dbReference type="SAM" id="Phobius"/>
    </source>
</evidence>
<comment type="subcellular location">
    <subcellularLocation>
        <location evidence="1">Membrane</location>
        <topology evidence="1">Multi-pass membrane protein</topology>
    </subcellularLocation>
</comment>
<feature type="transmembrane region" description="Helical" evidence="5">
    <location>
        <begin position="24"/>
        <end position="44"/>
    </location>
</feature>
<feature type="transmembrane region" description="Helical" evidence="5">
    <location>
        <begin position="218"/>
        <end position="242"/>
    </location>
</feature>
<reference evidence="7 8" key="1">
    <citation type="submission" date="2021-11" db="EMBL/GenBank/DDBJ databases">
        <title>Comparative genomics of bee honey and flower isolates.</title>
        <authorList>
            <person name="Bechtner J.D."/>
            <person name="Gallus M.K."/>
            <person name="Ehrmann M."/>
        </authorList>
    </citation>
    <scope>NUCLEOTIDE SEQUENCE [LARGE SCALE GENOMIC DNA]</scope>
    <source>
        <strain evidence="7 8">M161</strain>
    </source>
</reference>
<name>A0ABT0I2D6_9LACO</name>
<evidence type="ECO:0000256" key="1">
    <source>
        <dbReference type="ARBA" id="ARBA00004141"/>
    </source>
</evidence>
<feature type="transmembrane region" description="Helical" evidence="5">
    <location>
        <begin position="185"/>
        <end position="206"/>
    </location>
</feature>
<evidence type="ECO:0000259" key="6">
    <source>
        <dbReference type="Pfam" id="PF12698"/>
    </source>
</evidence>
<proteinExistence type="predicted"/>
<gene>
    <name evidence="7" type="ORF">LNP07_05055</name>
</gene>
<protein>
    <submittedName>
        <fullName evidence="7">ABC transporter permease</fullName>
    </submittedName>
</protein>
<comment type="caution">
    <text evidence="7">The sequence shown here is derived from an EMBL/GenBank/DDBJ whole genome shotgun (WGS) entry which is preliminary data.</text>
</comment>
<accession>A0ABT0I2D6</accession>
<dbReference type="Proteomes" id="UP001522905">
    <property type="component" value="Unassembled WGS sequence"/>
</dbReference>
<keyword evidence="2 5" id="KW-0812">Transmembrane</keyword>
<evidence type="ECO:0000256" key="4">
    <source>
        <dbReference type="ARBA" id="ARBA00023136"/>
    </source>
</evidence>
<feature type="transmembrane region" description="Helical" evidence="5">
    <location>
        <begin position="108"/>
        <end position="134"/>
    </location>
</feature>
<sequence>MNKINYKQVFIIAMYEFKNSCKSFSYFTSLLFPIILFCSFDKYINNDFKNKTINITKYVSQIFAISIPIIIFAISILYISALANLIARDKSSKMSEMFLSFVGAKEQLLGKIMGIYFLIVIQFIVFTLFVIVYTFYTNTPVVIDFINNISLSNLAYSIINIFVSFLLLFTWTAEFASYITDSSQTIVATIPTMLFAAMACIQGVFFSVNSNWFEAFSIYGIIFFLAASFPPVGTFVVPSLILNNVMPIWEAYIILLIQLIISSILFNSAAKRYKYGLLNHQKSNIILKAMNDEFKKKG</sequence>
<evidence type="ECO:0000256" key="3">
    <source>
        <dbReference type="ARBA" id="ARBA00022989"/>
    </source>
</evidence>
<dbReference type="Pfam" id="PF12698">
    <property type="entry name" value="ABC2_membrane_3"/>
    <property type="match status" value="1"/>
</dbReference>
<keyword evidence="8" id="KW-1185">Reference proteome</keyword>
<feature type="transmembrane region" description="Helical" evidence="5">
    <location>
        <begin position="64"/>
        <end position="87"/>
    </location>
</feature>
<feature type="transmembrane region" description="Helical" evidence="5">
    <location>
        <begin position="154"/>
        <end position="173"/>
    </location>
</feature>
<feature type="transmembrane region" description="Helical" evidence="5">
    <location>
        <begin position="249"/>
        <end position="270"/>
    </location>
</feature>
<evidence type="ECO:0000313" key="7">
    <source>
        <dbReference type="EMBL" id="MCK8624882.1"/>
    </source>
</evidence>
<dbReference type="InterPro" id="IPR013525">
    <property type="entry name" value="ABC2_TM"/>
</dbReference>
<evidence type="ECO:0000256" key="2">
    <source>
        <dbReference type="ARBA" id="ARBA00022692"/>
    </source>
</evidence>
<keyword evidence="3 5" id="KW-1133">Transmembrane helix</keyword>
<dbReference type="RefSeq" id="WP_220728712.1">
    <property type="nucleotide sequence ID" value="NZ_BPLM01000021.1"/>
</dbReference>
<dbReference type="EMBL" id="JAJIAO010000004">
    <property type="protein sequence ID" value="MCK8624882.1"/>
    <property type="molecule type" value="Genomic_DNA"/>
</dbReference>
<evidence type="ECO:0000313" key="8">
    <source>
        <dbReference type="Proteomes" id="UP001522905"/>
    </source>
</evidence>
<keyword evidence="4 5" id="KW-0472">Membrane</keyword>
<organism evidence="7 8">
    <name type="scientific">Apilactobacillus xinyiensis</name>
    <dbReference type="NCBI Taxonomy" id="2841032"/>
    <lineage>
        <taxon>Bacteria</taxon>
        <taxon>Bacillati</taxon>
        <taxon>Bacillota</taxon>
        <taxon>Bacilli</taxon>
        <taxon>Lactobacillales</taxon>
        <taxon>Lactobacillaceae</taxon>
        <taxon>Apilactobacillus</taxon>
    </lineage>
</organism>
<feature type="domain" description="ABC-2 type transporter transmembrane" evidence="6">
    <location>
        <begin position="48"/>
        <end position="265"/>
    </location>
</feature>